<dbReference type="Proteomes" id="UP001620645">
    <property type="component" value="Unassembled WGS sequence"/>
</dbReference>
<comment type="caution">
    <text evidence="3">The sequence shown here is derived from an EMBL/GenBank/DDBJ whole genome shotgun (WGS) entry which is preliminary data.</text>
</comment>
<feature type="transmembrane region" description="Helical" evidence="2">
    <location>
        <begin position="218"/>
        <end position="240"/>
    </location>
</feature>
<evidence type="ECO:0000313" key="3">
    <source>
        <dbReference type="EMBL" id="KAL3092824.1"/>
    </source>
</evidence>
<feature type="transmembrane region" description="Helical" evidence="2">
    <location>
        <begin position="252"/>
        <end position="275"/>
    </location>
</feature>
<keyword evidence="4" id="KW-1185">Reference proteome</keyword>
<keyword evidence="2" id="KW-0812">Transmembrane</keyword>
<evidence type="ECO:0000313" key="4">
    <source>
        <dbReference type="Proteomes" id="UP001620645"/>
    </source>
</evidence>
<feature type="transmembrane region" description="Helical" evidence="2">
    <location>
        <begin position="124"/>
        <end position="144"/>
    </location>
</feature>
<evidence type="ECO:0000256" key="2">
    <source>
        <dbReference type="SAM" id="Phobius"/>
    </source>
</evidence>
<dbReference type="InterPro" id="IPR004151">
    <property type="entry name" value="7TM_GPCR_serpentine_rcpt_Sre"/>
</dbReference>
<keyword evidence="2" id="KW-1133">Transmembrane helix</keyword>
<evidence type="ECO:0008006" key="5">
    <source>
        <dbReference type="Google" id="ProtNLM"/>
    </source>
</evidence>
<organism evidence="3 4">
    <name type="scientific">Heterodera schachtii</name>
    <name type="common">Sugarbeet cyst nematode worm</name>
    <name type="synonym">Tylenchus schachtii</name>
    <dbReference type="NCBI Taxonomy" id="97005"/>
    <lineage>
        <taxon>Eukaryota</taxon>
        <taxon>Metazoa</taxon>
        <taxon>Ecdysozoa</taxon>
        <taxon>Nematoda</taxon>
        <taxon>Chromadorea</taxon>
        <taxon>Rhabditida</taxon>
        <taxon>Tylenchina</taxon>
        <taxon>Tylenchomorpha</taxon>
        <taxon>Tylenchoidea</taxon>
        <taxon>Heteroderidae</taxon>
        <taxon>Heteroderinae</taxon>
        <taxon>Heterodera</taxon>
    </lineage>
</organism>
<dbReference type="InterPro" id="IPR052860">
    <property type="entry name" value="NRL-GPCR1"/>
</dbReference>
<sequence length="339" mass="37852">MSSSSGTVLLFGYIFFSLELFTYGIVLAIAFLNLAVICPAKILHVNLKSILITQTGAEMLFVLVRSVMLVQKFTFDDPFAPSDVNLQSIIICDSLFRHWLGHVLIIERFLATVRTNSYEKFSKFGFTLAWSSTTFIIAFLNTITNGESWTVTPFNLITQTISTLLSLIEYLLIIIIGYYNRKKYSNQIAQATPKNYHIGHRYLVSDNVKTAKQLSPTFLCLFLSNLFINFLYSAIAFNMVTESYQISLTRAFGIWADAVFGAAIELTMMTHHPLLKRRMVTHLKRIFCFKGNQIGDVTNSPAVQVIPSAATQPPSSAVKSIDKRVGAMKEKFCGDGGGG</sequence>
<dbReference type="Pfam" id="PF03125">
    <property type="entry name" value="Sre"/>
    <property type="match status" value="1"/>
</dbReference>
<reference evidence="3 4" key="1">
    <citation type="submission" date="2024-10" db="EMBL/GenBank/DDBJ databases">
        <authorList>
            <person name="Kim D."/>
        </authorList>
    </citation>
    <scope>NUCLEOTIDE SEQUENCE [LARGE SCALE GENOMIC DNA]</scope>
    <source>
        <strain evidence="3">Taebaek</strain>
    </source>
</reference>
<proteinExistence type="inferred from homology"/>
<gene>
    <name evidence="3" type="ORF">niasHS_005248</name>
</gene>
<feature type="transmembrane region" description="Helical" evidence="2">
    <location>
        <begin position="20"/>
        <end position="40"/>
    </location>
</feature>
<comment type="similarity">
    <text evidence="1">Belongs to the nematode receptor-like protein sre family.</text>
</comment>
<evidence type="ECO:0000256" key="1">
    <source>
        <dbReference type="ARBA" id="ARBA00006803"/>
    </source>
</evidence>
<keyword evidence="2" id="KW-0472">Membrane</keyword>
<dbReference type="PANTHER" id="PTHR47521">
    <property type="entry name" value="SERPENTINE RECEPTOR, CLASS E (EPSILON)-RELATED"/>
    <property type="match status" value="1"/>
</dbReference>
<feature type="transmembrane region" description="Helical" evidence="2">
    <location>
        <begin position="156"/>
        <end position="179"/>
    </location>
</feature>
<name>A0ABD2JQF8_HETSC</name>
<dbReference type="EMBL" id="JBICCN010000117">
    <property type="protein sequence ID" value="KAL3092824.1"/>
    <property type="molecule type" value="Genomic_DNA"/>
</dbReference>
<accession>A0ABD2JQF8</accession>
<protein>
    <recommendedName>
        <fullName evidence="5">Gustatory receptor</fullName>
    </recommendedName>
</protein>
<dbReference type="AlphaFoldDB" id="A0ABD2JQF8"/>